<accession>A0ABW4LK74</accession>
<dbReference type="Proteomes" id="UP001597347">
    <property type="component" value="Unassembled WGS sequence"/>
</dbReference>
<organism evidence="1 2">
    <name type="scientific">Amnibacterium endophyticum</name>
    <dbReference type="NCBI Taxonomy" id="2109337"/>
    <lineage>
        <taxon>Bacteria</taxon>
        <taxon>Bacillati</taxon>
        <taxon>Actinomycetota</taxon>
        <taxon>Actinomycetes</taxon>
        <taxon>Micrococcales</taxon>
        <taxon>Microbacteriaceae</taxon>
        <taxon>Amnibacterium</taxon>
    </lineage>
</organism>
<protein>
    <submittedName>
        <fullName evidence="1">YceD family protein</fullName>
    </submittedName>
</protein>
<proteinExistence type="predicted"/>
<comment type="caution">
    <text evidence="1">The sequence shown here is derived from an EMBL/GenBank/DDBJ whole genome shotgun (WGS) entry which is preliminary data.</text>
</comment>
<keyword evidence="2" id="KW-1185">Reference proteome</keyword>
<reference evidence="2" key="1">
    <citation type="journal article" date="2019" name="Int. J. Syst. Evol. Microbiol.">
        <title>The Global Catalogue of Microorganisms (GCM) 10K type strain sequencing project: providing services to taxonomists for standard genome sequencing and annotation.</title>
        <authorList>
            <consortium name="The Broad Institute Genomics Platform"/>
            <consortium name="The Broad Institute Genome Sequencing Center for Infectious Disease"/>
            <person name="Wu L."/>
            <person name="Ma J."/>
        </authorList>
    </citation>
    <scope>NUCLEOTIDE SEQUENCE [LARGE SCALE GENOMIC DNA]</scope>
    <source>
        <strain evidence="2">CGMCC 1.12471</strain>
    </source>
</reference>
<evidence type="ECO:0000313" key="2">
    <source>
        <dbReference type="Proteomes" id="UP001597347"/>
    </source>
</evidence>
<dbReference type="Pfam" id="PF02620">
    <property type="entry name" value="YceD"/>
    <property type="match status" value="1"/>
</dbReference>
<evidence type="ECO:0000313" key="1">
    <source>
        <dbReference type="EMBL" id="MFD1722474.1"/>
    </source>
</evidence>
<gene>
    <name evidence="1" type="ORF">ACFSBI_13025</name>
</gene>
<dbReference type="EMBL" id="JBHUEA010000021">
    <property type="protein sequence ID" value="MFD1722474.1"/>
    <property type="molecule type" value="Genomic_DNA"/>
</dbReference>
<name>A0ABW4LK74_9MICO</name>
<dbReference type="InterPro" id="IPR003772">
    <property type="entry name" value="YceD"/>
</dbReference>
<sequence>MNARSPYVQNVRDLVRHPGEMRERTVDLEVPERLGEGLVAVQQGSPLHVDLRLESLHEGVLASGDVVATAQGECARCLAPVSLPVEVEFAELFGYPADEPFDHQLDGDLLDLEPVVRDAVVLALPFQPECVDGCEDLELGPGISLITADARAEEPADPRWAALQGFTAQDPDSREEK</sequence>
<dbReference type="RefSeq" id="WP_377935605.1">
    <property type="nucleotide sequence ID" value="NZ_JBHUEA010000021.1"/>
</dbReference>